<dbReference type="AlphaFoldDB" id="A0ABD7CMF1"/>
<dbReference type="InterPro" id="IPR036052">
    <property type="entry name" value="TrpB-like_PALP_sf"/>
</dbReference>
<dbReference type="Gene3D" id="3.40.50.1100">
    <property type="match status" value="2"/>
</dbReference>
<keyword evidence="2" id="KW-0663">Pyridoxal phosphate</keyword>
<dbReference type="InterPro" id="IPR010081">
    <property type="entry name" value="DiNH2opropionate_NH3_lyase"/>
</dbReference>
<comment type="cofactor">
    <cofactor evidence="1">
        <name>pyridoxal 5'-phosphate</name>
        <dbReference type="ChEBI" id="CHEBI:597326"/>
    </cofactor>
</comment>
<proteinExistence type="predicted"/>
<keyword evidence="4" id="KW-0456">Lyase</keyword>
<evidence type="ECO:0000256" key="1">
    <source>
        <dbReference type="ARBA" id="ARBA00001933"/>
    </source>
</evidence>
<sequence>MKKDSFMDIEWCSSDTELFKTIKDFDYHDLKQVLEFHKSLDGYKQTPLVNLSQLADHLGVTAVLVKDESFRFSLKAFKALGGVYAIAKYLNQEIYGQNEELDINRIFEDGKKGRFSNITFITATDGNHGKGIAWAASQFDSKSLIYMPHGSSNNRVKAIQDQGGEVIVTDLNYDDTVRLASKIADDNGFCLIQDTAWPGYETIPLWISQGYTTLAIEAMGQMKQMGYNRPTHLFLQAGVGSFAGAILSYFINELKLDYPVTAILEAKGAECINKSIQFDDGKPHVVTGQLKTIMAGLACGEPSTNTWPVLRDYAKYYIVCPDYVAAEGMRYLAHPNKDDEKVISGESGAVSVGLLSLMTKSQLTNLKDELGLNSKSVILCISTEGDTDESQYKRIVKDMEYPVPF</sequence>
<accession>A0ABD7CMF1</accession>
<organism evidence="4 5">
    <name type="scientific">Clostridium botulinum</name>
    <dbReference type="NCBI Taxonomy" id="1491"/>
    <lineage>
        <taxon>Bacteria</taxon>
        <taxon>Bacillati</taxon>
        <taxon>Bacillota</taxon>
        <taxon>Clostridia</taxon>
        <taxon>Eubacteriales</taxon>
        <taxon>Clostridiaceae</taxon>
        <taxon>Clostridium</taxon>
    </lineage>
</organism>
<evidence type="ECO:0000259" key="3">
    <source>
        <dbReference type="Pfam" id="PF00291"/>
    </source>
</evidence>
<dbReference type="Pfam" id="PF00291">
    <property type="entry name" value="PALP"/>
    <property type="match status" value="1"/>
</dbReference>
<dbReference type="InterPro" id="IPR001926">
    <property type="entry name" value="TrpB-like_PALP"/>
</dbReference>
<evidence type="ECO:0000313" key="4">
    <source>
        <dbReference type="EMBL" id="QRI54458.1"/>
    </source>
</evidence>
<dbReference type="NCBIfam" id="NF006058">
    <property type="entry name" value="PRK08206.1"/>
    <property type="match status" value="1"/>
</dbReference>
<dbReference type="EMBL" id="CP069280">
    <property type="protein sequence ID" value="QRI54458.1"/>
    <property type="molecule type" value="Genomic_DNA"/>
</dbReference>
<dbReference type="PANTHER" id="PTHR42937">
    <property type="match status" value="1"/>
</dbReference>
<dbReference type="PANTHER" id="PTHR42937:SF1">
    <property type="entry name" value="DIAMINOPROPIONATE AMMONIA-LYASE"/>
    <property type="match status" value="1"/>
</dbReference>
<dbReference type="SUPFAM" id="SSF53686">
    <property type="entry name" value="Tryptophan synthase beta subunit-like PLP-dependent enzymes"/>
    <property type="match status" value="1"/>
</dbReference>
<dbReference type="GO" id="GO:0008838">
    <property type="term" value="F:diaminopropionate ammonia-lyase activity"/>
    <property type="evidence" value="ECO:0007669"/>
    <property type="project" value="UniProtKB-EC"/>
</dbReference>
<dbReference type="GO" id="GO:1901605">
    <property type="term" value="P:alpha-amino acid metabolic process"/>
    <property type="evidence" value="ECO:0007669"/>
    <property type="project" value="UniProtKB-ARBA"/>
</dbReference>
<protein>
    <submittedName>
        <fullName evidence="4">Diaminopropionate ammonia-lyase</fullName>
        <ecNumber evidence="4">4.3.1.15</ecNumber>
    </submittedName>
</protein>
<name>A0ABD7CMF1_CLOBO</name>
<dbReference type="EC" id="4.3.1.15" evidence="4"/>
<reference evidence="4 5" key="1">
    <citation type="journal article" date="2014" name="J. Infect. Dis.">
        <title>Molecular characterization of a novel botulinum neurotoxin type H gene.</title>
        <authorList>
            <person name="Dover N."/>
            <person name="Barash J.R."/>
            <person name="Hill K.K."/>
            <person name="Xie G."/>
            <person name="Arnon S.S."/>
        </authorList>
    </citation>
    <scope>NUCLEOTIDE SEQUENCE [LARGE SCALE GENOMIC DNA]</scope>
    <source>
        <strain evidence="4 5">IBCA10-7060</strain>
    </source>
</reference>
<gene>
    <name evidence="4" type="ORF">JQS73_04930</name>
</gene>
<dbReference type="Proteomes" id="UP000663464">
    <property type="component" value="Chromosome"/>
</dbReference>
<evidence type="ECO:0000256" key="2">
    <source>
        <dbReference type="ARBA" id="ARBA00022898"/>
    </source>
</evidence>
<evidence type="ECO:0000313" key="5">
    <source>
        <dbReference type="Proteomes" id="UP000663464"/>
    </source>
</evidence>
<dbReference type="RefSeq" id="WP_160279555.1">
    <property type="nucleotide sequence ID" value="NZ_CP069280.1"/>
</dbReference>
<dbReference type="NCBIfam" id="TIGR01747">
    <property type="entry name" value="diampropi_NH3ly"/>
    <property type="match status" value="1"/>
</dbReference>
<dbReference type="CDD" id="cd00640">
    <property type="entry name" value="Trp-synth-beta_II"/>
    <property type="match status" value="1"/>
</dbReference>
<feature type="domain" description="Tryptophan synthase beta chain-like PALP" evidence="3">
    <location>
        <begin position="41"/>
        <end position="359"/>
    </location>
</feature>